<sequence>MKSASGPFKATVLWAAALVAVVVAGLAAVALVNRFVLGPERLVKDYFALLREGEGGRALGLLGAEVPAGNPLLLDGEGLRSSVRAVEGFTVVGVEHKDRDTAVVSAGYSVGGEERQTSWQLRRAGKSLLVFDRWAFEPADLPKVRVAADSTSEVTVNGLVSPLAEGAQDFPVFLPAVVEAHFSAEYVQAFAERLVVDSAETARRGGLTLTTEPTAKLVDAVQAQLKEYLDGCAAQQVLKPAGCPLAYSTNSRVSSSTIKWSITKYPVPEITAFDGGWVVRPLEVGAQLSLVEQDLVTGAYEERTVTQVFSFTAGLTANSAGVRISPTAGD</sequence>
<evidence type="ECO:0000313" key="2">
    <source>
        <dbReference type="EMBL" id="GER22354.1"/>
    </source>
</evidence>
<name>A0A5A7NN30_9MICC</name>
<keyword evidence="3" id="KW-1185">Reference proteome</keyword>
<gene>
    <name evidence="2" type="ORF">NCCP1664_08510</name>
</gene>
<dbReference type="AlphaFoldDB" id="A0A5A7NN30"/>
<dbReference type="Proteomes" id="UP000325307">
    <property type="component" value="Unassembled WGS sequence"/>
</dbReference>
<comment type="caution">
    <text evidence="2">The sequence shown here is derived from an EMBL/GenBank/DDBJ whole genome shotgun (WGS) entry which is preliminary data.</text>
</comment>
<dbReference type="RefSeq" id="WP_149955999.1">
    <property type="nucleotide sequence ID" value="NZ_BKDJ01000003.1"/>
</dbReference>
<keyword evidence="1" id="KW-1133">Transmembrane helix</keyword>
<evidence type="ECO:0000256" key="1">
    <source>
        <dbReference type="SAM" id="Phobius"/>
    </source>
</evidence>
<dbReference type="EMBL" id="BKDJ01000003">
    <property type="protein sequence ID" value="GER22354.1"/>
    <property type="molecule type" value="Genomic_DNA"/>
</dbReference>
<keyword evidence="1" id="KW-0812">Transmembrane</keyword>
<protein>
    <submittedName>
        <fullName evidence="2">Uncharacterized protein</fullName>
    </submittedName>
</protein>
<dbReference type="OrthoDB" id="3818356at2"/>
<organism evidence="2 3">
    <name type="scientific">Zafaria cholistanensis</name>
    <dbReference type="NCBI Taxonomy" id="1682741"/>
    <lineage>
        <taxon>Bacteria</taxon>
        <taxon>Bacillati</taxon>
        <taxon>Actinomycetota</taxon>
        <taxon>Actinomycetes</taxon>
        <taxon>Micrococcales</taxon>
        <taxon>Micrococcaceae</taxon>
        <taxon>Zafaria</taxon>
    </lineage>
</organism>
<feature type="transmembrane region" description="Helical" evidence="1">
    <location>
        <begin position="12"/>
        <end position="32"/>
    </location>
</feature>
<reference evidence="2 3" key="1">
    <citation type="submission" date="2019-09" db="EMBL/GenBank/DDBJ databases">
        <title>Arthrobacter zafarii sp. nov., a moderately thermotolerant and halotolerant actinobacterium isolated from Cholistan desert soil of Pakistan.</title>
        <authorList>
            <person name="Amin A."/>
            <person name="Ahmed I."/>
            <person name="Khalid N."/>
            <person name="Schumann P."/>
            <person name="Busse H.J."/>
            <person name="Khan I.U."/>
            <person name="Li S."/>
            <person name="Li W.J."/>
        </authorList>
    </citation>
    <scope>NUCLEOTIDE SEQUENCE [LARGE SCALE GENOMIC DNA]</scope>
    <source>
        <strain evidence="2 3">NCCP-1664</strain>
    </source>
</reference>
<keyword evidence="1" id="KW-0472">Membrane</keyword>
<accession>A0A5A7NN30</accession>
<proteinExistence type="predicted"/>
<evidence type="ECO:0000313" key="3">
    <source>
        <dbReference type="Proteomes" id="UP000325307"/>
    </source>
</evidence>